<evidence type="ECO:0000313" key="1">
    <source>
        <dbReference type="EMBL" id="KAK7331894.1"/>
    </source>
</evidence>
<keyword evidence="2" id="KW-1185">Reference proteome</keyword>
<organism evidence="1 2">
    <name type="scientific">Phaseolus coccineus</name>
    <name type="common">Scarlet runner bean</name>
    <name type="synonym">Phaseolus multiflorus</name>
    <dbReference type="NCBI Taxonomy" id="3886"/>
    <lineage>
        <taxon>Eukaryota</taxon>
        <taxon>Viridiplantae</taxon>
        <taxon>Streptophyta</taxon>
        <taxon>Embryophyta</taxon>
        <taxon>Tracheophyta</taxon>
        <taxon>Spermatophyta</taxon>
        <taxon>Magnoliopsida</taxon>
        <taxon>eudicotyledons</taxon>
        <taxon>Gunneridae</taxon>
        <taxon>Pentapetalae</taxon>
        <taxon>rosids</taxon>
        <taxon>fabids</taxon>
        <taxon>Fabales</taxon>
        <taxon>Fabaceae</taxon>
        <taxon>Papilionoideae</taxon>
        <taxon>50 kb inversion clade</taxon>
        <taxon>NPAAA clade</taxon>
        <taxon>indigoferoid/millettioid clade</taxon>
        <taxon>Phaseoleae</taxon>
        <taxon>Phaseolus</taxon>
    </lineage>
</organism>
<protein>
    <submittedName>
        <fullName evidence="1">Uncharacterized protein</fullName>
    </submittedName>
</protein>
<dbReference type="AlphaFoldDB" id="A0AAN9QE71"/>
<reference evidence="1 2" key="1">
    <citation type="submission" date="2024-01" db="EMBL/GenBank/DDBJ databases">
        <title>The genomes of 5 underutilized Papilionoideae crops provide insights into root nodulation and disease resistanc.</title>
        <authorList>
            <person name="Jiang F."/>
        </authorList>
    </citation>
    <scope>NUCLEOTIDE SEQUENCE [LARGE SCALE GENOMIC DNA]</scope>
    <source>
        <strain evidence="1">JINMINGXINNONG_FW02</strain>
        <tissue evidence="1">Leaves</tissue>
    </source>
</reference>
<gene>
    <name evidence="1" type="ORF">VNO80_28637</name>
</gene>
<comment type="caution">
    <text evidence="1">The sequence shown here is derived from an EMBL/GenBank/DDBJ whole genome shotgun (WGS) entry which is preliminary data.</text>
</comment>
<dbReference type="Proteomes" id="UP001374584">
    <property type="component" value="Unassembled WGS sequence"/>
</dbReference>
<evidence type="ECO:0000313" key="2">
    <source>
        <dbReference type="Proteomes" id="UP001374584"/>
    </source>
</evidence>
<sequence length="85" mass="9667">MYFNRKIFVEFDIHFLVDSSSGGFILLYKKIVNTQTVTAIFTLLLRFINENHNSLAKAATAAAPPFFASRLTIDLNIPTNLNWET</sequence>
<proteinExistence type="predicted"/>
<name>A0AAN9QE71_PHACN</name>
<accession>A0AAN9QE71</accession>
<dbReference type="EMBL" id="JAYMYR010000011">
    <property type="protein sequence ID" value="KAK7331894.1"/>
    <property type="molecule type" value="Genomic_DNA"/>
</dbReference>